<dbReference type="InterPro" id="IPR006175">
    <property type="entry name" value="YjgF/YER057c/UK114"/>
</dbReference>
<dbReference type="Proteomes" id="UP001620626">
    <property type="component" value="Unassembled WGS sequence"/>
</dbReference>
<evidence type="ECO:0000313" key="1">
    <source>
        <dbReference type="EMBL" id="KAL3082393.1"/>
    </source>
</evidence>
<dbReference type="CDD" id="cd00448">
    <property type="entry name" value="YjgF_YER057c_UK114_family"/>
    <property type="match status" value="1"/>
</dbReference>
<dbReference type="SUPFAM" id="SSF55298">
    <property type="entry name" value="YjgF-like"/>
    <property type="match status" value="2"/>
</dbReference>
<name>A0ABD2IS74_9BILA</name>
<evidence type="ECO:0000313" key="2">
    <source>
        <dbReference type="Proteomes" id="UP001620626"/>
    </source>
</evidence>
<dbReference type="EMBL" id="JBICBT010001110">
    <property type="protein sequence ID" value="KAL3082393.1"/>
    <property type="molecule type" value="Genomic_DNA"/>
</dbReference>
<dbReference type="Gene3D" id="3.30.1330.40">
    <property type="entry name" value="RutC-like"/>
    <property type="match status" value="2"/>
</dbReference>
<comment type="caution">
    <text evidence="1">The sequence shown here is derived from an EMBL/GenBank/DDBJ whole genome shotgun (WGS) entry which is preliminary data.</text>
</comment>
<protein>
    <submittedName>
        <fullName evidence="1">Uncharacterized protein</fullName>
    </submittedName>
</protein>
<gene>
    <name evidence="1" type="ORF">niasHT_038459</name>
</gene>
<accession>A0ABD2IS74</accession>
<dbReference type="PANTHER" id="PTHR11803:SF39">
    <property type="entry name" value="2-IMINOBUTANOATE_2-IMINOPROPANOATE DEAMINASE"/>
    <property type="match status" value="1"/>
</dbReference>
<dbReference type="PANTHER" id="PTHR11803">
    <property type="entry name" value="2-IMINOBUTANOATE/2-IMINOPROPANOATE DEAMINASE RIDA"/>
    <property type="match status" value="1"/>
</dbReference>
<dbReference type="Pfam" id="PF01042">
    <property type="entry name" value="Ribonuc_L-PSP"/>
    <property type="match status" value="1"/>
</dbReference>
<dbReference type="InterPro" id="IPR035959">
    <property type="entry name" value="RutC-like_sf"/>
</dbReference>
<sequence>MDDFQDVNETFKNFFTPDTYPARSFFQVFKLPKNALDMIDAVATISFGEDYVEVANLRNITSINYYITCSIMVADTNNFTPVSETVKSFFSDDTCPSLTIFQLSGFPMKAVYRCEQPLDMCVIALETTKVVPGGARAKAEQAMSNIEEILTSAASSFKHAINFDIMVVKMDNFLDINETFKDFVTPDTCPARSFFQVVKLPTMHSS</sequence>
<organism evidence="1 2">
    <name type="scientific">Heterodera trifolii</name>
    <dbReference type="NCBI Taxonomy" id="157864"/>
    <lineage>
        <taxon>Eukaryota</taxon>
        <taxon>Metazoa</taxon>
        <taxon>Ecdysozoa</taxon>
        <taxon>Nematoda</taxon>
        <taxon>Chromadorea</taxon>
        <taxon>Rhabditida</taxon>
        <taxon>Tylenchina</taxon>
        <taxon>Tylenchomorpha</taxon>
        <taxon>Tylenchoidea</taxon>
        <taxon>Heteroderidae</taxon>
        <taxon>Heteroderinae</taxon>
        <taxon>Heterodera</taxon>
    </lineage>
</organism>
<reference evidence="1 2" key="1">
    <citation type="submission" date="2024-10" db="EMBL/GenBank/DDBJ databases">
        <authorList>
            <person name="Kim D."/>
        </authorList>
    </citation>
    <scope>NUCLEOTIDE SEQUENCE [LARGE SCALE GENOMIC DNA]</scope>
    <source>
        <strain evidence="1">BH-2024</strain>
    </source>
</reference>
<proteinExistence type="predicted"/>
<dbReference type="AlphaFoldDB" id="A0ABD2IS74"/>
<keyword evidence="2" id="KW-1185">Reference proteome</keyword>